<protein>
    <submittedName>
        <fullName evidence="2">Uncharacterized protein</fullName>
    </submittedName>
</protein>
<keyword evidence="3" id="KW-1185">Reference proteome</keyword>
<accession>A0ABX8AA20</accession>
<gene>
    <name evidence="2" type="ORF">RPMA_16860</name>
</gene>
<sequence length="136" mass="15160">MTVSAAVTVPADLPKNVFYFEVLLYASLILDCISIAFQDRTPDLRLSESTIAAASLVAACMLLFFVYLVWLAAYRRKSWPRWVLVVSLSLSVLSLFQMLGVYGLQFDNAIEIVSCILTALGLYCAFTGEAREWFNA</sequence>
<reference evidence="2 3" key="1">
    <citation type="submission" date="2019-02" db="EMBL/GenBank/DDBJ databases">
        <title>Emended description of the genus Rhodopseudomonas and description of Rhodopseudomonas albus sp. nov., a non-phototrophic, heavy-metal-tolerant bacterium isolated from garden soil.</title>
        <authorList>
            <person name="Bao Z."/>
            <person name="Cao W.W."/>
            <person name="Sato Y."/>
            <person name="Nishizawa T."/>
            <person name="Zhao J."/>
            <person name="Guo Y."/>
            <person name="Ohta H."/>
        </authorList>
    </citation>
    <scope>NUCLEOTIDE SEQUENCE [LARGE SCALE GENOMIC DNA]</scope>
    <source>
        <strain evidence="2 3">SK50-23</strain>
    </source>
</reference>
<name>A0ABX8AA20_9BRAD</name>
<organism evidence="2 3">
    <name type="scientific">Tardiphaga alba</name>
    <dbReference type="NCBI Taxonomy" id="340268"/>
    <lineage>
        <taxon>Bacteria</taxon>
        <taxon>Pseudomonadati</taxon>
        <taxon>Pseudomonadota</taxon>
        <taxon>Alphaproteobacteria</taxon>
        <taxon>Hyphomicrobiales</taxon>
        <taxon>Nitrobacteraceae</taxon>
        <taxon>Tardiphaga</taxon>
    </lineage>
</organism>
<keyword evidence="1" id="KW-1133">Transmembrane helix</keyword>
<keyword evidence="1" id="KW-0472">Membrane</keyword>
<evidence type="ECO:0000313" key="2">
    <source>
        <dbReference type="EMBL" id="QUS40322.1"/>
    </source>
</evidence>
<proteinExistence type="predicted"/>
<feature type="transmembrane region" description="Helical" evidence="1">
    <location>
        <begin position="49"/>
        <end position="70"/>
    </location>
</feature>
<evidence type="ECO:0000256" key="1">
    <source>
        <dbReference type="SAM" id="Phobius"/>
    </source>
</evidence>
<feature type="transmembrane region" description="Helical" evidence="1">
    <location>
        <begin position="82"/>
        <end position="103"/>
    </location>
</feature>
<feature type="transmembrane region" description="Helical" evidence="1">
    <location>
        <begin position="17"/>
        <end position="37"/>
    </location>
</feature>
<feature type="transmembrane region" description="Helical" evidence="1">
    <location>
        <begin position="109"/>
        <end position="126"/>
    </location>
</feature>
<keyword evidence="1" id="KW-0812">Transmembrane</keyword>
<dbReference type="EMBL" id="CP036498">
    <property type="protein sequence ID" value="QUS40322.1"/>
    <property type="molecule type" value="Genomic_DNA"/>
</dbReference>
<evidence type="ECO:0000313" key="3">
    <source>
        <dbReference type="Proteomes" id="UP000682843"/>
    </source>
</evidence>
<dbReference type="Proteomes" id="UP000682843">
    <property type="component" value="Chromosome"/>
</dbReference>